<organism evidence="7 8">
    <name type="scientific">Variovorax paradoxus</name>
    <dbReference type="NCBI Taxonomy" id="34073"/>
    <lineage>
        <taxon>Bacteria</taxon>
        <taxon>Pseudomonadati</taxon>
        <taxon>Pseudomonadota</taxon>
        <taxon>Betaproteobacteria</taxon>
        <taxon>Burkholderiales</taxon>
        <taxon>Comamonadaceae</taxon>
        <taxon>Variovorax</taxon>
    </lineage>
</organism>
<dbReference type="InterPro" id="IPR005119">
    <property type="entry name" value="LysR_subst-bd"/>
</dbReference>
<dbReference type="InterPro" id="IPR036390">
    <property type="entry name" value="WH_DNA-bd_sf"/>
</dbReference>
<gene>
    <name evidence="7" type="ORF">GOQ09_12085</name>
</gene>
<proteinExistence type="inferred from homology"/>
<dbReference type="Proteomes" id="UP000425817">
    <property type="component" value="Chromosome"/>
</dbReference>
<evidence type="ECO:0000256" key="1">
    <source>
        <dbReference type="ARBA" id="ARBA00009437"/>
    </source>
</evidence>
<evidence type="ECO:0000259" key="6">
    <source>
        <dbReference type="PROSITE" id="PS50931"/>
    </source>
</evidence>
<dbReference type="InterPro" id="IPR050389">
    <property type="entry name" value="LysR-type_TF"/>
</dbReference>
<dbReference type="GO" id="GO:0003700">
    <property type="term" value="F:DNA-binding transcription factor activity"/>
    <property type="evidence" value="ECO:0007669"/>
    <property type="project" value="InterPro"/>
</dbReference>
<dbReference type="EMBL" id="CP046622">
    <property type="protein sequence ID" value="QGW82271.1"/>
    <property type="molecule type" value="Genomic_DNA"/>
</dbReference>
<dbReference type="GO" id="GO:0003677">
    <property type="term" value="F:DNA binding"/>
    <property type="evidence" value="ECO:0007669"/>
    <property type="project" value="UniProtKB-KW"/>
</dbReference>
<feature type="region of interest" description="Disordered" evidence="5">
    <location>
        <begin position="315"/>
        <end position="339"/>
    </location>
</feature>
<dbReference type="Gene3D" id="3.40.190.10">
    <property type="entry name" value="Periplasmic binding protein-like II"/>
    <property type="match status" value="2"/>
</dbReference>
<dbReference type="PANTHER" id="PTHR30118">
    <property type="entry name" value="HTH-TYPE TRANSCRIPTIONAL REGULATOR LEUO-RELATED"/>
    <property type="match status" value="1"/>
</dbReference>
<dbReference type="InterPro" id="IPR037402">
    <property type="entry name" value="YidZ_PBP2"/>
</dbReference>
<dbReference type="PANTHER" id="PTHR30118:SF15">
    <property type="entry name" value="TRANSCRIPTIONAL REGULATORY PROTEIN"/>
    <property type="match status" value="1"/>
</dbReference>
<keyword evidence="3" id="KW-0238">DNA-binding</keyword>
<name>A0A6I6HEM3_VARPD</name>
<evidence type="ECO:0000313" key="8">
    <source>
        <dbReference type="Proteomes" id="UP000425817"/>
    </source>
</evidence>
<protein>
    <submittedName>
        <fullName evidence="7">LysR family transcriptional regulator</fullName>
    </submittedName>
</protein>
<dbReference type="CDD" id="cd08417">
    <property type="entry name" value="PBP2_Nitroaromatics_like"/>
    <property type="match status" value="1"/>
</dbReference>
<comment type="similarity">
    <text evidence="1">Belongs to the LysR transcriptional regulatory family.</text>
</comment>
<reference evidence="7 8" key="1">
    <citation type="submission" date="2019-12" db="EMBL/GenBank/DDBJ databases">
        <title>Hybrid Genome Assemblies of two High G+C Isolates from Undergraduate Microbiology Courses.</title>
        <authorList>
            <person name="Ne Ville C.J."/>
            <person name="Enright D."/>
            <person name="Hernandez I."/>
            <person name="Dodsworth J."/>
            <person name="Orwin P.M."/>
        </authorList>
    </citation>
    <scope>NUCLEOTIDE SEQUENCE [LARGE SCALE GENOMIC DNA]</scope>
    <source>
        <strain evidence="7 8">CSUSB</strain>
    </source>
</reference>
<evidence type="ECO:0000256" key="5">
    <source>
        <dbReference type="SAM" id="MobiDB-lite"/>
    </source>
</evidence>
<evidence type="ECO:0000256" key="4">
    <source>
        <dbReference type="ARBA" id="ARBA00023163"/>
    </source>
</evidence>
<dbReference type="Gene3D" id="1.10.10.10">
    <property type="entry name" value="Winged helix-like DNA-binding domain superfamily/Winged helix DNA-binding domain"/>
    <property type="match status" value="1"/>
</dbReference>
<dbReference type="AlphaFoldDB" id="A0A6I6HEM3"/>
<keyword evidence="4" id="KW-0804">Transcription</keyword>
<dbReference type="SUPFAM" id="SSF46785">
    <property type="entry name" value="Winged helix' DNA-binding domain"/>
    <property type="match status" value="1"/>
</dbReference>
<dbReference type="Pfam" id="PF00126">
    <property type="entry name" value="HTH_1"/>
    <property type="match status" value="1"/>
</dbReference>
<keyword evidence="2" id="KW-0805">Transcription regulation</keyword>
<dbReference type="PROSITE" id="PS50931">
    <property type="entry name" value="HTH_LYSR"/>
    <property type="match status" value="1"/>
</dbReference>
<accession>A0A6I6HEM3</accession>
<feature type="domain" description="HTH lysR-type" evidence="6">
    <location>
        <begin position="10"/>
        <end position="67"/>
    </location>
</feature>
<dbReference type="InterPro" id="IPR036388">
    <property type="entry name" value="WH-like_DNA-bd_sf"/>
</dbReference>
<evidence type="ECO:0000313" key="7">
    <source>
        <dbReference type="EMBL" id="QGW82271.1"/>
    </source>
</evidence>
<evidence type="ECO:0000256" key="3">
    <source>
        <dbReference type="ARBA" id="ARBA00023125"/>
    </source>
</evidence>
<dbReference type="Pfam" id="PF03466">
    <property type="entry name" value="LysR_substrate"/>
    <property type="match status" value="1"/>
</dbReference>
<evidence type="ECO:0000256" key="2">
    <source>
        <dbReference type="ARBA" id="ARBA00023015"/>
    </source>
</evidence>
<dbReference type="SUPFAM" id="SSF53850">
    <property type="entry name" value="Periplasmic binding protein-like II"/>
    <property type="match status" value="1"/>
</dbReference>
<dbReference type="OrthoDB" id="8893795at2"/>
<dbReference type="InterPro" id="IPR000847">
    <property type="entry name" value="LysR_HTH_N"/>
</dbReference>
<sequence length="339" mass="36963">MLNQIDLSRVDLNLLVLFEAVLQEGHVGRAAQRMNLTPSAVSHGLGRLRHLLNDPLFLRTPKGVVPTERASELAAPIAEVLARVRSVVASAEPFDPSTSTRRFTIGAPDGVSAVLLPALLPRLQSAAPGVALSVRQLLPAAGETLPGPAWRPAYEQLESRVLDIAVVPTPDVPARFHRRFLYEEDFVVALRSGHPQARHLSLERYCALQHLMVSNTGDPHGFVDTVLAEHGRTRRAALTVPNFAFALMLVADTDYACMLPRRFARLHAQRHDVLLLEPPVPFSSFRMHLVVPEAAMRDEGLAWLVGMLEAADYAPGKTRSSPGNAAGRKARTTRTPPSG</sequence>